<dbReference type="EMBL" id="OX459954">
    <property type="protein sequence ID" value="CAI9158821.1"/>
    <property type="molecule type" value="Genomic_DNA"/>
</dbReference>
<evidence type="ECO:0000256" key="1">
    <source>
        <dbReference type="SAM" id="MobiDB-lite"/>
    </source>
</evidence>
<keyword evidence="3" id="KW-1185">Reference proteome</keyword>
<protein>
    <submittedName>
        <fullName evidence="2">Uncharacterized protein</fullName>
    </submittedName>
</protein>
<organism evidence="2 3">
    <name type="scientific">Rangifer tarandus platyrhynchus</name>
    <name type="common">Svalbard reindeer</name>
    <dbReference type="NCBI Taxonomy" id="3082113"/>
    <lineage>
        <taxon>Eukaryota</taxon>
        <taxon>Metazoa</taxon>
        <taxon>Chordata</taxon>
        <taxon>Craniata</taxon>
        <taxon>Vertebrata</taxon>
        <taxon>Euteleostomi</taxon>
        <taxon>Mammalia</taxon>
        <taxon>Eutheria</taxon>
        <taxon>Laurasiatheria</taxon>
        <taxon>Artiodactyla</taxon>
        <taxon>Ruminantia</taxon>
        <taxon>Pecora</taxon>
        <taxon>Cervidae</taxon>
        <taxon>Odocoileinae</taxon>
        <taxon>Rangifer</taxon>
    </lineage>
</organism>
<name>A0ABN8YG24_RANTA</name>
<evidence type="ECO:0000313" key="2">
    <source>
        <dbReference type="EMBL" id="CAI9158821.1"/>
    </source>
</evidence>
<accession>A0ABN8YG24</accession>
<proteinExistence type="predicted"/>
<feature type="region of interest" description="Disordered" evidence="1">
    <location>
        <begin position="68"/>
        <end position="122"/>
    </location>
</feature>
<gene>
    <name evidence="2" type="ORF">MRATA1EN1_LOCUS7783</name>
</gene>
<feature type="region of interest" description="Disordered" evidence="1">
    <location>
        <begin position="1"/>
        <end position="21"/>
    </location>
</feature>
<dbReference type="Proteomes" id="UP001176941">
    <property type="component" value="Chromosome 18"/>
</dbReference>
<sequence length="197" mass="22551">MQRGTQETEDQTPGLLGKKQRRLLNEVTKQKDFVNPFLRRCRGQRGRGENGEEVGERVYLRALRAVPGSPRGVQPRTEAGEPAELSEVRQPPSVRATLRDSAASRRLGGARKARSAQRLGAEERSKVRVHAWSKRQYSSLRATPQEVAKMEALVPMRMEFIVELGCVCPRKQILRRRLLRCPRTGWHIWKSCWTDKV</sequence>
<evidence type="ECO:0000313" key="3">
    <source>
        <dbReference type="Proteomes" id="UP001176941"/>
    </source>
</evidence>
<reference evidence="2" key="1">
    <citation type="submission" date="2023-04" db="EMBL/GenBank/DDBJ databases">
        <authorList>
            <consortium name="ELIXIR-Norway"/>
        </authorList>
    </citation>
    <scope>NUCLEOTIDE SEQUENCE [LARGE SCALE GENOMIC DNA]</scope>
</reference>